<keyword evidence="1" id="KW-0812">Transmembrane</keyword>
<dbReference type="Proteomes" id="UP001338125">
    <property type="component" value="Unassembled WGS sequence"/>
</dbReference>
<feature type="transmembrane region" description="Helical" evidence="1">
    <location>
        <begin position="222"/>
        <end position="242"/>
    </location>
</feature>
<evidence type="ECO:0000256" key="1">
    <source>
        <dbReference type="SAM" id="Phobius"/>
    </source>
</evidence>
<evidence type="ECO:0000313" key="3">
    <source>
        <dbReference type="Proteomes" id="UP001338125"/>
    </source>
</evidence>
<keyword evidence="3" id="KW-1185">Reference proteome</keyword>
<feature type="transmembrane region" description="Helical" evidence="1">
    <location>
        <begin position="268"/>
        <end position="286"/>
    </location>
</feature>
<comment type="caution">
    <text evidence="2">The sequence shown here is derived from an EMBL/GenBank/DDBJ whole genome shotgun (WGS) entry which is preliminary data.</text>
</comment>
<feature type="transmembrane region" description="Helical" evidence="1">
    <location>
        <begin position="347"/>
        <end position="366"/>
    </location>
</feature>
<gene>
    <name evidence="2" type="ORF">PT974_05158</name>
</gene>
<evidence type="ECO:0000313" key="2">
    <source>
        <dbReference type="EMBL" id="KAK5994673.1"/>
    </source>
</evidence>
<keyword evidence="1" id="KW-1133">Transmembrane helix</keyword>
<reference evidence="2 3" key="1">
    <citation type="submission" date="2024-01" db="EMBL/GenBank/DDBJ databases">
        <title>Complete genome of Cladobotryum mycophilum ATHUM6906.</title>
        <authorList>
            <person name="Christinaki A.C."/>
            <person name="Myridakis A.I."/>
            <person name="Kouvelis V.N."/>
        </authorList>
    </citation>
    <scope>NUCLEOTIDE SEQUENCE [LARGE SCALE GENOMIC DNA]</scope>
    <source>
        <strain evidence="2 3">ATHUM6906</strain>
    </source>
</reference>
<feature type="transmembrane region" description="Helical" evidence="1">
    <location>
        <begin position="104"/>
        <end position="131"/>
    </location>
</feature>
<feature type="transmembrane region" description="Helical" evidence="1">
    <location>
        <begin position="152"/>
        <end position="178"/>
    </location>
</feature>
<keyword evidence="1" id="KW-0472">Membrane</keyword>
<feature type="transmembrane region" description="Helical" evidence="1">
    <location>
        <begin position="190"/>
        <end position="210"/>
    </location>
</feature>
<feature type="transmembrane region" description="Helical" evidence="1">
    <location>
        <begin position="386"/>
        <end position="408"/>
    </location>
</feature>
<proteinExistence type="predicted"/>
<dbReference type="EMBL" id="JAVFKD010000010">
    <property type="protein sequence ID" value="KAK5994673.1"/>
    <property type="molecule type" value="Genomic_DNA"/>
</dbReference>
<accession>A0ABR0SRB5</accession>
<name>A0ABR0SRB5_9HYPO</name>
<protein>
    <submittedName>
        <fullName evidence="2">Uncharacterized protein</fullName>
    </submittedName>
</protein>
<organism evidence="2 3">
    <name type="scientific">Cladobotryum mycophilum</name>
    <dbReference type="NCBI Taxonomy" id="491253"/>
    <lineage>
        <taxon>Eukaryota</taxon>
        <taxon>Fungi</taxon>
        <taxon>Dikarya</taxon>
        <taxon>Ascomycota</taxon>
        <taxon>Pezizomycotina</taxon>
        <taxon>Sordariomycetes</taxon>
        <taxon>Hypocreomycetidae</taxon>
        <taxon>Hypocreales</taxon>
        <taxon>Hypocreaceae</taxon>
        <taxon>Cladobotryum</taxon>
    </lineage>
</organism>
<sequence length="440" mass="49462">MATLQALSFTHLNFTQDCFHSANILATSQNKTSLISSDAIIALIKSLVPIDPHDNITNGEILDWYTESETAGYSVTSPAVWNAITTSCGVEFCRNLPLQGNPDLLGIGVVISYYLEVALATLFFLASSYLVNVKNRNRNSGRKLLFGSPFWTALESSTVIFYKSAILFAFPVAVASFITSFSDVTLYNTTFTAITTFILVTVPFATWSSFAASRSYRSTRPVSLDILGHLGFCLGIRNIYLYSQRGRDTWSWVDLQYYHHCQSNGEKAWTWMLCLLCLLLPSWLVLRRLCAYFSFEMNLYGDCFNISASPRCIMGKLPGIFQDAEDDMSELKTYICGMKLPAWFCRLDGFSTTAFFFIWLFVIGLIELRQDYATAGGSLFQQNAWGFGQFLALFPFLPTIANFIGIWIEQRRVSELSGQQDEGLGSLPLTNSLRQQHAHY</sequence>